<organism evidence="2 4">
    <name type="scientific">Yersinia kristensenii</name>
    <dbReference type="NCBI Taxonomy" id="28152"/>
    <lineage>
        <taxon>Bacteria</taxon>
        <taxon>Pseudomonadati</taxon>
        <taxon>Pseudomonadota</taxon>
        <taxon>Gammaproteobacteria</taxon>
        <taxon>Enterobacterales</taxon>
        <taxon>Yersiniaceae</taxon>
        <taxon>Yersinia</taxon>
    </lineage>
</organism>
<protein>
    <submittedName>
        <fullName evidence="3">Baseplate assembly protein</fullName>
    </submittedName>
    <submittedName>
        <fullName evidence="2">Putative bacteriophage (Baseplate assembly) protein</fullName>
    </submittedName>
</protein>
<dbReference type="InterPro" id="IPR014462">
    <property type="entry name" value="Phage_Mu_Gp45"/>
</dbReference>
<dbReference type="Proteomes" id="UP000045824">
    <property type="component" value="Unassembled WGS sequence"/>
</dbReference>
<evidence type="ECO:0000313" key="3">
    <source>
        <dbReference type="EMBL" id="OVZ81335.1"/>
    </source>
</evidence>
<sequence>MNDVSGQISTLYRQIKMLLGIGRATAFDDSGGLQTVQYQTALEVHSDTPRLAEFGFSSGLPAGSDVVIGFLGGDRSSGMIVASNHASYRHMGLNAGETVIYSQWGQFIKLTESGVIIEAHNQPVTVNNATEVTVNASVKVRLNTPLLEVSGDIVDNAGSNATTLKTLRDTYNSHNHQLKNVQSGSATLTSETPAKVVR</sequence>
<evidence type="ECO:0000313" key="2">
    <source>
        <dbReference type="EMBL" id="CNF08959.1"/>
    </source>
</evidence>
<evidence type="ECO:0000313" key="4">
    <source>
        <dbReference type="Proteomes" id="UP000045824"/>
    </source>
</evidence>
<dbReference type="EMBL" id="NHOG01000009">
    <property type="protein sequence ID" value="OVZ81335.1"/>
    <property type="molecule type" value="Genomic_DNA"/>
</dbReference>
<dbReference type="InterPro" id="IPR053861">
    <property type="entry name" value="Phage_Mu_Gp45_N"/>
</dbReference>
<dbReference type="GeneID" id="61908673"/>
<accession>A0A0T9LN15</accession>
<evidence type="ECO:0000259" key="1">
    <source>
        <dbReference type="Pfam" id="PF06890"/>
    </source>
</evidence>
<dbReference type="Proteomes" id="UP000195840">
    <property type="component" value="Unassembled WGS sequence"/>
</dbReference>
<gene>
    <name evidence="3" type="ORF">CBW52_09615</name>
    <name evidence="2" type="ORF">ERS008491_03017</name>
</gene>
<evidence type="ECO:0000313" key="5">
    <source>
        <dbReference type="Proteomes" id="UP000195840"/>
    </source>
</evidence>
<dbReference type="EMBL" id="CPYI01000013">
    <property type="protein sequence ID" value="CNF08959.1"/>
    <property type="molecule type" value="Genomic_DNA"/>
</dbReference>
<dbReference type="RefSeq" id="WP_004389467.1">
    <property type="nucleotide sequence ID" value="NZ_CABHXL010000034.1"/>
</dbReference>
<reference evidence="2 4" key="1">
    <citation type="submission" date="2015-03" db="EMBL/GenBank/DDBJ databases">
        <authorList>
            <person name="Murphy D."/>
        </authorList>
    </citation>
    <scope>NUCLEOTIDE SEQUENCE [LARGE SCALE GENOMIC DNA]</scope>
    <source>
        <strain evidence="2 4">FCF326</strain>
    </source>
</reference>
<reference evidence="3 5" key="2">
    <citation type="submission" date="2017-05" db="EMBL/GenBank/DDBJ databases">
        <title>Whole genome sequencing of Yersinia kristensenii.</title>
        <authorList>
            <person name="Campioni F."/>
        </authorList>
    </citation>
    <scope>NUCLEOTIDE SEQUENCE [LARGE SCALE GENOMIC DNA]</scope>
    <source>
        <strain evidence="3 5">CFSAN060538</strain>
    </source>
</reference>
<dbReference type="OrthoDB" id="9802994at2"/>
<dbReference type="AlphaFoldDB" id="A0A0T9LN15"/>
<proteinExistence type="predicted"/>
<dbReference type="Pfam" id="PF06890">
    <property type="entry name" value="Phage_Mu_Gp45"/>
    <property type="match status" value="1"/>
</dbReference>
<keyword evidence="5" id="KW-1185">Reference proteome</keyword>
<feature type="domain" description="Bacteriophage Mu Gp45 N-terminal" evidence="1">
    <location>
        <begin position="25"/>
        <end position="86"/>
    </location>
</feature>
<name>A0A0T9LN15_YERKR</name>
<dbReference type="PIRSF" id="PIRSF012337">
    <property type="entry name" value="gp45"/>
    <property type="match status" value="1"/>
</dbReference>